<name>A0A3N4HPJ0_ASCIM</name>
<keyword evidence="2" id="KW-0812">Transmembrane</keyword>
<dbReference type="InterPro" id="IPR003103">
    <property type="entry name" value="BAG_domain"/>
</dbReference>
<dbReference type="PROSITE" id="PS51035">
    <property type="entry name" value="BAG"/>
    <property type="match status" value="1"/>
</dbReference>
<dbReference type="STRING" id="1160509.A0A3N4HPJ0"/>
<dbReference type="SUPFAM" id="SSF63491">
    <property type="entry name" value="BAG domain"/>
    <property type="match status" value="1"/>
</dbReference>
<accession>A0A3N4HPJ0</accession>
<dbReference type="Proteomes" id="UP000275078">
    <property type="component" value="Unassembled WGS sequence"/>
</dbReference>
<keyword evidence="5" id="KW-1185">Reference proteome</keyword>
<dbReference type="GO" id="GO:0051087">
    <property type="term" value="F:protein-folding chaperone binding"/>
    <property type="evidence" value="ECO:0007669"/>
    <property type="project" value="InterPro"/>
</dbReference>
<proteinExistence type="predicted"/>
<keyword evidence="2" id="KW-0472">Membrane</keyword>
<dbReference type="OrthoDB" id="417450at2759"/>
<feature type="compositionally biased region" description="Low complexity" evidence="1">
    <location>
        <begin position="86"/>
        <end position="100"/>
    </location>
</feature>
<keyword evidence="2" id="KW-1133">Transmembrane helix</keyword>
<sequence>MPTPHTSSSPSYLHTLDSLLASINLPPLQTVQSRAQIFLSALSTQYTQGKADPIIESPYFLPSLTAIVLGFAYLSTVFLRGSPSPQIKKMGSSSSKSSTSGKKKNKKAAQQSPPQPKPVKLTGSARIQQLRSQNETGLYPLIDAFISNPPAEKDKRHDHHTRLTETLMAVMLQLDAVETDGNPALRAERKEFVREMQARLDALDAAAKGA</sequence>
<feature type="region of interest" description="Disordered" evidence="1">
    <location>
        <begin position="85"/>
        <end position="125"/>
    </location>
</feature>
<gene>
    <name evidence="4" type="ORF">BJ508DRAFT_417999</name>
</gene>
<evidence type="ECO:0000259" key="3">
    <source>
        <dbReference type="PROSITE" id="PS51035"/>
    </source>
</evidence>
<dbReference type="InterPro" id="IPR036533">
    <property type="entry name" value="BAG_dom_sf"/>
</dbReference>
<organism evidence="4 5">
    <name type="scientific">Ascobolus immersus RN42</name>
    <dbReference type="NCBI Taxonomy" id="1160509"/>
    <lineage>
        <taxon>Eukaryota</taxon>
        <taxon>Fungi</taxon>
        <taxon>Dikarya</taxon>
        <taxon>Ascomycota</taxon>
        <taxon>Pezizomycotina</taxon>
        <taxon>Pezizomycetes</taxon>
        <taxon>Pezizales</taxon>
        <taxon>Ascobolaceae</taxon>
        <taxon>Ascobolus</taxon>
    </lineage>
</organism>
<dbReference type="SMART" id="SM00264">
    <property type="entry name" value="BAG"/>
    <property type="match status" value="1"/>
</dbReference>
<dbReference type="Gene3D" id="1.20.58.120">
    <property type="entry name" value="BAG domain"/>
    <property type="match status" value="1"/>
</dbReference>
<feature type="domain" description="BAG" evidence="3">
    <location>
        <begin position="142"/>
        <end position="207"/>
    </location>
</feature>
<dbReference type="EMBL" id="ML119758">
    <property type="protein sequence ID" value="RPA75743.1"/>
    <property type="molecule type" value="Genomic_DNA"/>
</dbReference>
<evidence type="ECO:0000313" key="5">
    <source>
        <dbReference type="Proteomes" id="UP000275078"/>
    </source>
</evidence>
<evidence type="ECO:0000256" key="1">
    <source>
        <dbReference type="SAM" id="MobiDB-lite"/>
    </source>
</evidence>
<feature type="transmembrane region" description="Helical" evidence="2">
    <location>
        <begin position="59"/>
        <end position="79"/>
    </location>
</feature>
<evidence type="ECO:0000313" key="4">
    <source>
        <dbReference type="EMBL" id="RPA75743.1"/>
    </source>
</evidence>
<reference evidence="4 5" key="1">
    <citation type="journal article" date="2018" name="Nat. Ecol. Evol.">
        <title>Pezizomycetes genomes reveal the molecular basis of ectomycorrhizal truffle lifestyle.</title>
        <authorList>
            <person name="Murat C."/>
            <person name="Payen T."/>
            <person name="Noel B."/>
            <person name="Kuo A."/>
            <person name="Morin E."/>
            <person name="Chen J."/>
            <person name="Kohler A."/>
            <person name="Krizsan K."/>
            <person name="Balestrini R."/>
            <person name="Da Silva C."/>
            <person name="Montanini B."/>
            <person name="Hainaut M."/>
            <person name="Levati E."/>
            <person name="Barry K.W."/>
            <person name="Belfiori B."/>
            <person name="Cichocki N."/>
            <person name="Clum A."/>
            <person name="Dockter R.B."/>
            <person name="Fauchery L."/>
            <person name="Guy J."/>
            <person name="Iotti M."/>
            <person name="Le Tacon F."/>
            <person name="Lindquist E.A."/>
            <person name="Lipzen A."/>
            <person name="Malagnac F."/>
            <person name="Mello A."/>
            <person name="Molinier V."/>
            <person name="Miyauchi S."/>
            <person name="Poulain J."/>
            <person name="Riccioni C."/>
            <person name="Rubini A."/>
            <person name="Sitrit Y."/>
            <person name="Splivallo R."/>
            <person name="Traeger S."/>
            <person name="Wang M."/>
            <person name="Zifcakova L."/>
            <person name="Wipf D."/>
            <person name="Zambonelli A."/>
            <person name="Paolocci F."/>
            <person name="Nowrousian M."/>
            <person name="Ottonello S."/>
            <person name="Baldrian P."/>
            <person name="Spatafora J.W."/>
            <person name="Henrissat B."/>
            <person name="Nagy L.G."/>
            <person name="Aury J.M."/>
            <person name="Wincker P."/>
            <person name="Grigoriev I.V."/>
            <person name="Bonfante P."/>
            <person name="Martin F.M."/>
        </authorList>
    </citation>
    <scope>NUCLEOTIDE SEQUENCE [LARGE SCALE GENOMIC DNA]</scope>
    <source>
        <strain evidence="4 5">RN42</strain>
    </source>
</reference>
<evidence type="ECO:0000256" key="2">
    <source>
        <dbReference type="SAM" id="Phobius"/>
    </source>
</evidence>
<dbReference type="AlphaFoldDB" id="A0A3N4HPJ0"/>
<protein>
    <recommendedName>
        <fullName evidence="3">BAG domain-containing protein</fullName>
    </recommendedName>
</protein>
<dbReference type="Pfam" id="PF02179">
    <property type="entry name" value="BAG"/>
    <property type="match status" value="1"/>
</dbReference>